<evidence type="ECO:0000313" key="2">
    <source>
        <dbReference type="Proteomes" id="UP001054945"/>
    </source>
</evidence>
<name>A0AAV4NEC9_CAEEX</name>
<proteinExistence type="predicted"/>
<reference evidence="1 2" key="1">
    <citation type="submission" date="2021-06" db="EMBL/GenBank/DDBJ databases">
        <title>Caerostris extrusa draft genome.</title>
        <authorList>
            <person name="Kono N."/>
            <person name="Arakawa K."/>
        </authorList>
    </citation>
    <scope>NUCLEOTIDE SEQUENCE [LARGE SCALE GENOMIC DNA]</scope>
</reference>
<dbReference type="EMBL" id="BPLR01003270">
    <property type="protein sequence ID" value="GIX82838.1"/>
    <property type="molecule type" value="Genomic_DNA"/>
</dbReference>
<evidence type="ECO:0000313" key="1">
    <source>
        <dbReference type="EMBL" id="GIX82838.1"/>
    </source>
</evidence>
<dbReference type="Proteomes" id="UP001054945">
    <property type="component" value="Unassembled WGS sequence"/>
</dbReference>
<gene>
    <name evidence="1" type="ORF">CEXT_370201</name>
</gene>
<comment type="caution">
    <text evidence="1">The sequence shown here is derived from an EMBL/GenBank/DDBJ whole genome shotgun (WGS) entry which is preliminary data.</text>
</comment>
<keyword evidence="2" id="KW-1185">Reference proteome</keyword>
<dbReference type="AlphaFoldDB" id="A0AAV4NEC9"/>
<organism evidence="1 2">
    <name type="scientific">Caerostris extrusa</name>
    <name type="common">Bark spider</name>
    <name type="synonym">Caerostris bankana</name>
    <dbReference type="NCBI Taxonomy" id="172846"/>
    <lineage>
        <taxon>Eukaryota</taxon>
        <taxon>Metazoa</taxon>
        <taxon>Ecdysozoa</taxon>
        <taxon>Arthropoda</taxon>
        <taxon>Chelicerata</taxon>
        <taxon>Arachnida</taxon>
        <taxon>Araneae</taxon>
        <taxon>Araneomorphae</taxon>
        <taxon>Entelegynae</taxon>
        <taxon>Araneoidea</taxon>
        <taxon>Araneidae</taxon>
        <taxon>Caerostris</taxon>
    </lineage>
</organism>
<sequence length="232" mass="25600">MTSAPIIPFVGRPQPLSSSGISVAWLPIPTLPAAICEFLFSSYGSLGLRIIARERRMNATTLPLIRSGSSACKADMITTALRNLTSSKKQNEFDIKGIILRMKQAERSHLHELMRSWEGGSNDEKGWTDFRFESWRWHNGKISPARTDESRSWEGGSNARKGGRMVSLLEEPSLEITSGDLSLPFHALLMLPVWTVSGSEFRRGIRLASAKRGDRGSFALSSPAHTLCISNA</sequence>
<accession>A0AAV4NEC9</accession>
<protein>
    <submittedName>
        <fullName evidence="1">Uncharacterized protein</fullName>
    </submittedName>
</protein>